<protein>
    <submittedName>
        <fullName evidence="2">Uncharacterized protein</fullName>
    </submittedName>
</protein>
<comment type="caution">
    <text evidence="2">The sequence shown here is derived from an EMBL/GenBank/DDBJ whole genome shotgun (WGS) entry which is preliminary data.</text>
</comment>
<dbReference type="AlphaFoldDB" id="A0A4Q9HEB7"/>
<evidence type="ECO:0000313" key="3">
    <source>
        <dbReference type="Proteomes" id="UP000291819"/>
    </source>
</evidence>
<proteinExistence type="predicted"/>
<dbReference type="RefSeq" id="WP_131030076.1">
    <property type="nucleotide sequence ID" value="NZ_SIXF01000008.1"/>
</dbReference>
<keyword evidence="1" id="KW-0472">Membrane</keyword>
<sequence length="83" mass="9427">MNKFSAGIFCFFMGFYVFNGIQASYAGLFDAKKKEPFGGEPRQDLALGQTKSIKRHSYRFLYNKLSLRVTKGEGIPSFLQICD</sequence>
<dbReference type="Proteomes" id="UP000291819">
    <property type="component" value="Unassembled WGS sequence"/>
</dbReference>
<evidence type="ECO:0000313" key="2">
    <source>
        <dbReference type="EMBL" id="TBO42478.1"/>
    </source>
</evidence>
<accession>A0A4Q9HEB7</accession>
<keyword evidence="3" id="KW-1185">Reference proteome</keyword>
<keyword evidence="1" id="KW-1133">Transmembrane helix</keyword>
<organism evidence="2 3">
    <name type="scientific">Pedobacter kyonggii</name>
    <dbReference type="NCBI Taxonomy" id="1926871"/>
    <lineage>
        <taxon>Bacteria</taxon>
        <taxon>Pseudomonadati</taxon>
        <taxon>Bacteroidota</taxon>
        <taxon>Sphingobacteriia</taxon>
        <taxon>Sphingobacteriales</taxon>
        <taxon>Sphingobacteriaceae</taxon>
        <taxon>Pedobacter</taxon>
    </lineage>
</organism>
<dbReference type="OrthoDB" id="771529at2"/>
<keyword evidence="1" id="KW-0812">Transmembrane</keyword>
<dbReference type="EMBL" id="SIXF01000008">
    <property type="protein sequence ID" value="TBO42478.1"/>
    <property type="molecule type" value="Genomic_DNA"/>
</dbReference>
<evidence type="ECO:0000256" key="1">
    <source>
        <dbReference type="SAM" id="Phobius"/>
    </source>
</evidence>
<gene>
    <name evidence="2" type="ORF">EYS08_11010</name>
</gene>
<name>A0A4Q9HEB7_9SPHI</name>
<reference evidence="2 3" key="1">
    <citation type="submission" date="2019-02" db="EMBL/GenBank/DDBJ databases">
        <title>Pedobacter kyonggii whole genome sequence analysis.</title>
        <authorList>
            <person name="Dahal R.H."/>
        </authorList>
    </citation>
    <scope>NUCLEOTIDE SEQUENCE [LARGE SCALE GENOMIC DNA]</scope>
    <source>
        <strain evidence="2 3">K-4-11-1</strain>
    </source>
</reference>
<feature type="transmembrane region" description="Helical" evidence="1">
    <location>
        <begin position="6"/>
        <end position="28"/>
    </location>
</feature>